<sequence>MAKCLTLNAHSWLEDIPLKRLFDIAEHILEMDYDIVCLQEINQLRTSPVAKELQNYIPIAETPPIHEDNYALYLVNYLRNHGRNYYWSWAYNHIGYQDFHEGVVILSKTPFEAQDILVSDFDDETNFHTRRVLVAQMELDGVPVTVTSLHLSWEGRGFEPEWQRLEHYLQGFSTPLLLMGDFNAPTHSDGYRLILESSLGLHDCHETAVHSQGDHTIVADIDGWEGNEDALKVDHIFASKELEVKMSFVSFDGGNAPVVSDHYGIAVEVGWV</sequence>
<accession>A0ABV2JL61</accession>
<dbReference type="EC" id="3.1.3.90" evidence="2"/>
<reference evidence="2 3" key="1">
    <citation type="submission" date="2024-06" db="EMBL/GenBank/DDBJ databases">
        <title>Genomic Encyclopedia of Type Strains, Phase IV (KMG-IV): sequencing the most valuable type-strain genomes for metagenomic binning, comparative biology and taxonomic classification.</title>
        <authorList>
            <person name="Goeker M."/>
        </authorList>
    </citation>
    <scope>NUCLEOTIDE SEQUENCE [LARGE SCALE GENOMIC DNA]</scope>
    <source>
        <strain evidence="2 3">DSM 15349</strain>
    </source>
</reference>
<evidence type="ECO:0000313" key="3">
    <source>
        <dbReference type="Proteomes" id="UP001549055"/>
    </source>
</evidence>
<proteinExistence type="predicted"/>
<dbReference type="Gene3D" id="3.60.10.10">
    <property type="entry name" value="Endonuclease/exonuclease/phosphatase"/>
    <property type="match status" value="1"/>
</dbReference>
<feature type="domain" description="Endonuclease/exonuclease/phosphatase" evidence="1">
    <location>
        <begin position="23"/>
        <end position="262"/>
    </location>
</feature>
<protein>
    <submittedName>
        <fullName evidence="2">Maltose 6'-phosphate phosphatase</fullName>
        <ecNumber evidence="2">3.1.3.90</ecNumber>
    </submittedName>
</protein>
<dbReference type="Pfam" id="PF03372">
    <property type="entry name" value="Exo_endo_phos"/>
    <property type="match status" value="1"/>
</dbReference>
<dbReference type="Proteomes" id="UP001549055">
    <property type="component" value="Unassembled WGS sequence"/>
</dbReference>
<keyword evidence="3" id="KW-1185">Reference proteome</keyword>
<gene>
    <name evidence="2" type="ORF">ABID27_001291</name>
</gene>
<dbReference type="InterPro" id="IPR051916">
    <property type="entry name" value="GPI-anchor_lipid_remodeler"/>
</dbReference>
<organism evidence="2 3">
    <name type="scientific">Streptococcus gallinaceus</name>
    <dbReference type="NCBI Taxonomy" id="165758"/>
    <lineage>
        <taxon>Bacteria</taxon>
        <taxon>Bacillati</taxon>
        <taxon>Bacillota</taxon>
        <taxon>Bacilli</taxon>
        <taxon>Lactobacillales</taxon>
        <taxon>Streptococcaceae</taxon>
        <taxon>Streptococcus</taxon>
    </lineage>
</organism>
<dbReference type="InterPro" id="IPR036691">
    <property type="entry name" value="Endo/exonu/phosph_ase_sf"/>
</dbReference>
<dbReference type="GO" id="GO:0016787">
    <property type="term" value="F:hydrolase activity"/>
    <property type="evidence" value="ECO:0007669"/>
    <property type="project" value="UniProtKB-KW"/>
</dbReference>
<name>A0ABV2JL61_9STRE</name>
<comment type="caution">
    <text evidence="2">The sequence shown here is derived from an EMBL/GenBank/DDBJ whole genome shotgun (WGS) entry which is preliminary data.</text>
</comment>
<dbReference type="CDD" id="cd09079">
    <property type="entry name" value="RgfB-like"/>
    <property type="match status" value="1"/>
</dbReference>
<keyword evidence="2" id="KW-0378">Hydrolase</keyword>
<dbReference type="InterPro" id="IPR005135">
    <property type="entry name" value="Endo/exonuclease/phosphatase"/>
</dbReference>
<evidence type="ECO:0000259" key="1">
    <source>
        <dbReference type="Pfam" id="PF03372"/>
    </source>
</evidence>
<dbReference type="EMBL" id="JBEPMK010000004">
    <property type="protein sequence ID" value="MET3644664.1"/>
    <property type="molecule type" value="Genomic_DNA"/>
</dbReference>
<dbReference type="RefSeq" id="WP_354281066.1">
    <property type="nucleotide sequence ID" value="NZ_JBEPMK010000004.1"/>
</dbReference>
<evidence type="ECO:0000313" key="2">
    <source>
        <dbReference type="EMBL" id="MET3644664.1"/>
    </source>
</evidence>
<dbReference type="PANTHER" id="PTHR14859">
    <property type="entry name" value="CALCOFLUOR WHITE HYPERSENSITIVE PROTEIN PRECURSOR"/>
    <property type="match status" value="1"/>
</dbReference>
<dbReference type="SUPFAM" id="SSF56219">
    <property type="entry name" value="DNase I-like"/>
    <property type="match status" value="1"/>
</dbReference>
<dbReference type="PANTHER" id="PTHR14859:SF1">
    <property type="entry name" value="PGAP2-INTERACTING PROTEIN"/>
    <property type="match status" value="1"/>
</dbReference>